<dbReference type="Proteomes" id="UP000323136">
    <property type="component" value="Unassembled WGS sequence"/>
</dbReference>
<protein>
    <submittedName>
        <fullName evidence="2">Type I restriction enzyme R subunit</fullName>
    </submittedName>
</protein>
<dbReference type="SMART" id="SM00487">
    <property type="entry name" value="DEXDc"/>
    <property type="match status" value="1"/>
</dbReference>
<dbReference type="Gene3D" id="3.90.1570.30">
    <property type="match status" value="1"/>
</dbReference>
<dbReference type="Pfam" id="PF04851">
    <property type="entry name" value="ResIII"/>
    <property type="match status" value="1"/>
</dbReference>
<dbReference type="PROSITE" id="PS51192">
    <property type="entry name" value="HELICASE_ATP_BIND_1"/>
    <property type="match status" value="1"/>
</dbReference>
<feature type="domain" description="Helicase ATP-binding" evidence="1">
    <location>
        <begin position="175"/>
        <end position="370"/>
    </location>
</feature>
<reference evidence="2 3" key="1">
    <citation type="submission" date="2019-07" db="EMBL/GenBank/DDBJ databases">
        <title>Genomic Encyclopedia of Type Strains, Phase IV (KMG-IV): sequencing the most valuable type-strain genomes for metagenomic binning, comparative biology and taxonomic classification.</title>
        <authorList>
            <person name="Goeker M."/>
        </authorList>
    </citation>
    <scope>NUCLEOTIDE SEQUENCE [LARGE SCALE GENOMIC DNA]</scope>
    <source>
        <strain evidence="2 3">DSM 18961</strain>
    </source>
</reference>
<dbReference type="GO" id="GO:0005524">
    <property type="term" value="F:ATP binding"/>
    <property type="evidence" value="ECO:0007669"/>
    <property type="project" value="UniProtKB-KW"/>
</dbReference>
<dbReference type="InterPro" id="IPR027417">
    <property type="entry name" value="P-loop_NTPase"/>
</dbReference>
<name>A0A5S5DZR0_9FLAO</name>
<proteinExistence type="predicted"/>
<dbReference type="PANTHER" id="PTHR47396:SF1">
    <property type="entry name" value="ATP-DEPENDENT HELICASE IRC3-RELATED"/>
    <property type="match status" value="1"/>
</dbReference>
<dbReference type="OrthoDB" id="9759819at2"/>
<evidence type="ECO:0000313" key="3">
    <source>
        <dbReference type="Proteomes" id="UP000323136"/>
    </source>
</evidence>
<organism evidence="2 3">
    <name type="scientific">Tenacibaculum adriaticum</name>
    <dbReference type="NCBI Taxonomy" id="413713"/>
    <lineage>
        <taxon>Bacteria</taxon>
        <taxon>Pseudomonadati</taxon>
        <taxon>Bacteroidota</taxon>
        <taxon>Flavobacteriia</taxon>
        <taxon>Flavobacteriales</taxon>
        <taxon>Flavobacteriaceae</taxon>
        <taxon>Tenacibaculum</taxon>
    </lineage>
</organism>
<dbReference type="Pfam" id="PF04313">
    <property type="entry name" value="HSDR_N"/>
    <property type="match status" value="1"/>
</dbReference>
<dbReference type="EMBL" id="VNIA01000001">
    <property type="protein sequence ID" value="TYQ00233.1"/>
    <property type="molecule type" value="Genomic_DNA"/>
</dbReference>
<dbReference type="CDD" id="cd18799">
    <property type="entry name" value="SF2_C_EcoAI-like"/>
    <property type="match status" value="1"/>
</dbReference>
<dbReference type="Pfam" id="PF08463">
    <property type="entry name" value="EcoEI_R_C"/>
    <property type="match status" value="1"/>
</dbReference>
<dbReference type="InterPro" id="IPR006935">
    <property type="entry name" value="Helicase/UvrB_N"/>
</dbReference>
<dbReference type="Gene3D" id="3.40.50.300">
    <property type="entry name" value="P-loop containing nucleotide triphosphate hydrolases"/>
    <property type="match status" value="2"/>
</dbReference>
<comment type="caution">
    <text evidence="2">The sequence shown here is derived from an EMBL/GenBank/DDBJ whole genome shotgun (WGS) entry which is preliminary data.</text>
</comment>
<dbReference type="GO" id="GO:0005829">
    <property type="term" value="C:cytosol"/>
    <property type="evidence" value="ECO:0007669"/>
    <property type="project" value="TreeGrafter"/>
</dbReference>
<dbReference type="InterPro" id="IPR014001">
    <property type="entry name" value="Helicase_ATP-bd"/>
</dbReference>
<dbReference type="InterPro" id="IPR050742">
    <property type="entry name" value="Helicase_Restrict-Modif_Enz"/>
</dbReference>
<dbReference type="RefSeq" id="WP_148869023.1">
    <property type="nucleotide sequence ID" value="NZ_VNIA01000001.1"/>
</dbReference>
<evidence type="ECO:0000259" key="1">
    <source>
        <dbReference type="PROSITE" id="PS51192"/>
    </source>
</evidence>
<sequence>MSTNPNQNPEQIARDKIDEMLRESGWLVQSKNKVDLSANKGIAVREYQTDVGPADYVLFVDRKPVGIIEAKREDEGHRLTVVEEQSSNYANAKLKYLNNDPLPFVYESTGTITRFTDYRDPKPRGRNVFSFHKPETIAEWLRKDKSLRERLLSIPTLDETGLRPAQIVAINNLEHSFKKNRPKALIQMATGAGKTFTAATFIYRLLKHADAKRVLFLVDTKNLGEQAEQEFMTFQPNDDNRKFTELYNVQRLTSSYIANDSQVCISTIQRLYSILKGEELDESAELENPEENTWLKKQMSKKKAVPVEYTQKVPIEQFDFIVIDECHRSIYNLWKQVLDYFDAFLIGLTATPDKRTFGFFNENVVSQYTYEESVTDGVNVPYDVYTIETEISKNGETVKAGWFVDRRDKLTRKKRWQQEDEDTEYKRNDLDKKVVNPSQIRNIIREYKRALKTTIYPNRLDENGEYEVPKTLVFAKTDSHADDIIKIIREEFDEGNDFCKKVTYKIDEDPKSVLNRFRNSYYPRIAVTVDMIATGTDVKPLEVLLFMRDVKSINYFEQMKGRGTRTINNDSLQLVTKTAKSKTHFVIVDAVGAIKSKKTDSRPLERKQSVPMKDLLGAITMRHQDEDLFLSLANRLIRLEKQITEKEKDKLLEFSSGKNLKQITKELITAYDLDAIDEKAQFEIDKIPVQDQTPALIDEAKQKAQEQLILEASKTFNGELNEYLENLRKQHEQIIDSINIDTITKSEWETTSVDNAQQVVKDFSEYLEANKDEIKALSIFYNQPYNRRNITFKMIKEVMEKLQLEKPLFAPDYVWDAYTQLEDVKSQQPKDELTALVSLIRKVCGIDNELKAFDKTIDENFKNWMFKQNAGQHNRFSPEQVEWLRMIKDHVVSSYHIEIDDLDYTPFDAKGGKGKMHQLFGNKMDDIINELNEVLAA</sequence>
<dbReference type="CDD" id="cd18032">
    <property type="entry name" value="DEXHc_RE_I_III_res"/>
    <property type="match status" value="1"/>
</dbReference>
<gene>
    <name evidence="2" type="ORF">C7447_101843</name>
</gene>
<dbReference type="SUPFAM" id="SSF52540">
    <property type="entry name" value="P-loop containing nucleoside triphosphate hydrolases"/>
    <property type="match status" value="2"/>
</dbReference>
<dbReference type="AlphaFoldDB" id="A0A5S5DZR0"/>
<dbReference type="GO" id="GO:0009307">
    <property type="term" value="P:DNA restriction-modification system"/>
    <property type="evidence" value="ECO:0007669"/>
    <property type="project" value="UniProtKB-KW"/>
</dbReference>
<dbReference type="InterPro" id="IPR013670">
    <property type="entry name" value="EcoEI_R_C_dom"/>
</dbReference>
<dbReference type="InterPro" id="IPR007409">
    <property type="entry name" value="Restrct_endonuc_type1_HsdR_N"/>
</dbReference>
<keyword evidence="3" id="KW-1185">Reference proteome</keyword>
<accession>A0A5S5DZR0</accession>
<dbReference type="GO" id="GO:0003677">
    <property type="term" value="F:DNA binding"/>
    <property type="evidence" value="ECO:0007669"/>
    <property type="project" value="UniProtKB-KW"/>
</dbReference>
<dbReference type="GO" id="GO:0009035">
    <property type="term" value="F:type I site-specific deoxyribonuclease activity"/>
    <property type="evidence" value="ECO:0007669"/>
    <property type="project" value="UniProtKB-EC"/>
</dbReference>
<dbReference type="PANTHER" id="PTHR47396">
    <property type="entry name" value="TYPE I RESTRICTION ENZYME ECOKI R PROTEIN"/>
    <property type="match status" value="1"/>
</dbReference>
<evidence type="ECO:0000313" key="2">
    <source>
        <dbReference type="EMBL" id="TYQ00233.1"/>
    </source>
</evidence>